<dbReference type="GO" id="GO:0006508">
    <property type="term" value="P:proteolysis"/>
    <property type="evidence" value="ECO:0007669"/>
    <property type="project" value="TreeGrafter"/>
</dbReference>
<reference evidence="5" key="1">
    <citation type="submission" date="2016-04" db="UniProtKB">
        <authorList>
            <consortium name="WormBaseParasite"/>
        </authorList>
    </citation>
    <scope>IDENTIFICATION</scope>
</reference>
<dbReference type="AlphaFoldDB" id="A0A158R0B9"/>
<dbReference type="SUPFAM" id="SSF56601">
    <property type="entry name" value="beta-lactamase/transpeptidase-like"/>
    <property type="match status" value="1"/>
</dbReference>
<dbReference type="Gene3D" id="3.40.710.10">
    <property type="entry name" value="DD-peptidase/beta-lactamase superfamily"/>
    <property type="match status" value="1"/>
</dbReference>
<gene>
    <name evidence="3" type="ORF">NBR_LOCUS11515</name>
</gene>
<feature type="chain" id="PRO_5043135729" evidence="1">
    <location>
        <begin position="22"/>
        <end position="192"/>
    </location>
</feature>
<dbReference type="EMBL" id="UYSL01020541">
    <property type="protein sequence ID" value="VDL75104.1"/>
    <property type="molecule type" value="Genomic_DNA"/>
</dbReference>
<accession>A0A158R0B9</accession>
<organism evidence="5">
    <name type="scientific">Nippostrongylus brasiliensis</name>
    <name type="common">Rat hookworm</name>
    <dbReference type="NCBI Taxonomy" id="27835"/>
    <lineage>
        <taxon>Eukaryota</taxon>
        <taxon>Metazoa</taxon>
        <taxon>Ecdysozoa</taxon>
        <taxon>Nematoda</taxon>
        <taxon>Chromadorea</taxon>
        <taxon>Rhabditida</taxon>
        <taxon>Rhabditina</taxon>
        <taxon>Rhabditomorpha</taxon>
        <taxon>Strongyloidea</taxon>
        <taxon>Heligmosomidae</taxon>
        <taxon>Nippostrongylus</taxon>
    </lineage>
</organism>
<evidence type="ECO:0000313" key="5">
    <source>
        <dbReference type="WBParaSite" id="NBR_0001152001-mRNA-1"/>
    </source>
</evidence>
<keyword evidence="4" id="KW-1185">Reference proteome</keyword>
<dbReference type="InterPro" id="IPR001466">
    <property type="entry name" value="Beta-lactam-related"/>
</dbReference>
<dbReference type="OMA" id="IRHYKMV"/>
<name>A0A158R0B9_NIPBR</name>
<feature type="signal peptide" evidence="1">
    <location>
        <begin position="1"/>
        <end position="21"/>
    </location>
</feature>
<dbReference type="Pfam" id="PF00144">
    <property type="entry name" value="Beta-lactamase"/>
    <property type="match status" value="1"/>
</dbReference>
<dbReference type="GO" id="GO:0005739">
    <property type="term" value="C:mitochondrion"/>
    <property type="evidence" value="ECO:0007669"/>
    <property type="project" value="TreeGrafter"/>
</dbReference>
<dbReference type="GO" id="GO:0008233">
    <property type="term" value="F:peptidase activity"/>
    <property type="evidence" value="ECO:0007669"/>
    <property type="project" value="TreeGrafter"/>
</dbReference>
<sequence>MWFKSVTPVALAAAAVTYGAASKSGTFNSDIPEKKKKIRSDQLESLEAKKSKAREAIERHMVLAGIPGLSIGVSKNGRIIWREGFGYANVESGSRVTGDSIMRIASISKPITGAIAARLVQAGQLNLDASIQTYLPDFPAKKFDGKPATITTRQLLSHNGGIRHYKKGPDGRIISNRRTSTNNEAIKSTIRG</sequence>
<feature type="domain" description="Beta-lactamase-related" evidence="2">
    <location>
        <begin position="55"/>
        <end position="170"/>
    </location>
</feature>
<evidence type="ECO:0000313" key="4">
    <source>
        <dbReference type="Proteomes" id="UP000271162"/>
    </source>
</evidence>
<evidence type="ECO:0000256" key="1">
    <source>
        <dbReference type="SAM" id="SignalP"/>
    </source>
</evidence>
<evidence type="ECO:0000313" key="3">
    <source>
        <dbReference type="EMBL" id="VDL75104.1"/>
    </source>
</evidence>
<proteinExistence type="predicted"/>
<evidence type="ECO:0000259" key="2">
    <source>
        <dbReference type="Pfam" id="PF00144"/>
    </source>
</evidence>
<protein>
    <submittedName>
        <fullName evidence="5">Serine beta-lactamase-like protein LACTB, mitochondrial (inferred by orthology to a human protein)</fullName>
    </submittedName>
</protein>
<dbReference type="STRING" id="27835.A0A158R0B9"/>
<dbReference type="PANTHER" id="PTHR46520">
    <property type="entry name" value="SERINE BETA-LACTAMASE-LIKE PROTEIN LACTB, MITOCHONDRIAL"/>
    <property type="match status" value="1"/>
</dbReference>
<dbReference type="PANTHER" id="PTHR46520:SF1">
    <property type="entry name" value="SERINE BETA-LACTAMASE-LIKE PROTEIN LACTB, MITOCHONDRIAL"/>
    <property type="match status" value="1"/>
</dbReference>
<dbReference type="InterPro" id="IPR012338">
    <property type="entry name" value="Beta-lactam/transpept-like"/>
</dbReference>
<dbReference type="InterPro" id="IPR052794">
    <property type="entry name" value="Mito_Ser_Protease_LACTB"/>
</dbReference>
<reference evidence="3 4" key="2">
    <citation type="submission" date="2018-11" db="EMBL/GenBank/DDBJ databases">
        <authorList>
            <consortium name="Pathogen Informatics"/>
        </authorList>
    </citation>
    <scope>NUCLEOTIDE SEQUENCE [LARGE SCALE GENOMIC DNA]</scope>
</reference>
<dbReference type="GO" id="GO:0019216">
    <property type="term" value="P:regulation of lipid metabolic process"/>
    <property type="evidence" value="ECO:0007669"/>
    <property type="project" value="TreeGrafter"/>
</dbReference>
<dbReference type="Proteomes" id="UP000271162">
    <property type="component" value="Unassembled WGS sequence"/>
</dbReference>
<dbReference type="WBParaSite" id="NBR_0001152001-mRNA-1">
    <property type="protein sequence ID" value="NBR_0001152001-mRNA-1"/>
    <property type="gene ID" value="NBR_0001152001"/>
</dbReference>
<keyword evidence="1" id="KW-0732">Signal</keyword>